<feature type="transmembrane region" description="Helical" evidence="1">
    <location>
        <begin position="229"/>
        <end position="248"/>
    </location>
</feature>
<sequence>MSTHRSPCLDAGGLLRVAGGGVLISFSAVFVKLVHVGPSQSAFYRMFFGGLALLCVALARRERLRARPGVWAVMVGAAVLFALDLECWHRGILLIGPGLATIIGNFQVFFIAIAGALLLGEKLSARHMAAIPLALAGLWLLLGVSPAELLPTSTAGGLVVGDSLAGVGYGFATALFYTGFILLLRQSRGMAGMLSPVANMAVISLACAAVSGAGILARGDSFAIADAASGGYLMAYGVLCQGVGWVLLSTGLPRLPASLAGLVMLVQPALSFVWDILLFKRPTDAWGMAGAGIALFAIWLGLSGASGASGGAGARVCRPGDLEGGADAVPHEDA</sequence>
<keyword evidence="1" id="KW-0812">Transmembrane</keyword>
<feature type="transmembrane region" description="Helical" evidence="1">
    <location>
        <begin position="12"/>
        <end position="30"/>
    </location>
</feature>
<protein>
    <submittedName>
        <fullName evidence="3">DMT family transporter</fullName>
    </submittedName>
</protein>
<feature type="transmembrane region" description="Helical" evidence="1">
    <location>
        <begin position="42"/>
        <end position="59"/>
    </location>
</feature>
<dbReference type="PANTHER" id="PTHR22911">
    <property type="entry name" value="ACYL-MALONYL CONDENSING ENZYME-RELATED"/>
    <property type="match status" value="1"/>
</dbReference>
<feature type="transmembrane region" description="Helical" evidence="1">
    <location>
        <begin position="95"/>
        <end position="120"/>
    </location>
</feature>
<dbReference type="PANTHER" id="PTHR22911:SF79">
    <property type="entry name" value="MOBA-LIKE NTP TRANSFERASE DOMAIN-CONTAINING PROTEIN"/>
    <property type="match status" value="1"/>
</dbReference>
<reference evidence="3" key="1">
    <citation type="submission" date="2023-09" db="EMBL/GenBank/DDBJ databases">
        <authorList>
            <consortium name="CW5 consortium"/>
            <person name="Lu C.-W."/>
        </authorList>
    </citation>
    <scope>NUCLEOTIDE SEQUENCE</scope>
    <source>
        <strain evidence="3">KPS</strain>
    </source>
</reference>
<feature type="transmembrane region" description="Helical" evidence="1">
    <location>
        <begin position="285"/>
        <end position="305"/>
    </location>
</feature>
<dbReference type="Proteomes" id="UP001180616">
    <property type="component" value="Chromosome"/>
</dbReference>
<feature type="transmembrane region" description="Helical" evidence="1">
    <location>
        <begin position="260"/>
        <end position="279"/>
    </location>
</feature>
<dbReference type="EMBL" id="CP133659">
    <property type="protein sequence ID" value="WMW66845.1"/>
    <property type="molecule type" value="Genomic_DNA"/>
</dbReference>
<evidence type="ECO:0000256" key="1">
    <source>
        <dbReference type="SAM" id="Phobius"/>
    </source>
</evidence>
<feature type="domain" description="EamA" evidence="2">
    <location>
        <begin position="13"/>
        <end position="142"/>
    </location>
</feature>
<organism evidence="3 4">
    <name type="scientific">Nitratidesulfovibrio liaohensis</name>
    <dbReference type="NCBI Taxonomy" id="2604158"/>
    <lineage>
        <taxon>Bacteria</taxon>
        <taxon>Pseudomonadati</taxon>
        <taxon>Thermodesulfobacteriota</taxon>
        <taxon>Desulfovibrionia</taxon>
        <taxon>Desulfovibrionales</taxon>
        <taxon>Desulfovibrionaceae</taxon>
        <taxon>Nitratidesulfovibrio</taxon>
    </lineage>
</organism>
<feature type="transmembrane region" description="Helical" evidence="1">
    <location>
        <begin position="164"/>
        <end position="184"/>
    </location>
</feature>
<dbReference type="SUPFAM" id="SSF103481">
    <property type="entry name" value="Multidrug resistance efflux transporter EmrE"/>
    <property type="match status" value="2"/>
</dbReference>
<keyword evidence="4" id="KW-1185">Reference proteome</keyword>
<keyword evidence="1" id="KW-0472">Membrane</keyword>
<proteinExistence type="predicted"/>
<accession>A0ABY9R543</accession>
<feature type="transmembrane region" description="Helical" evidence="1">
    <location>
        <begin position="66"/>
        <end position="83"/>
    </location>
</feature>
<dbReference type="InterPro" id="IPR000620">
    <property type="entry name" value="EamA_dom"/>
</dbReference>
<keyword evidence="1" id="KW-1133">Transmembrane helix</keyword>
<name>A0ABY9R543_9BACT</name>
<evidence type="ECO:0000259" key="2">
    <source>
        <dbReference type="Pfam" id="PF00892"/>
    </source>
</evidence>
<feature type="transmembrane region" description="Helical" evidence="1">
    <location>
        <begin position="196"/>
        <end position="217"/>
    </location>
</feature>
<evidence type="ECO:0000313" key="4">
    <source>
        <dbReference type="Proteomes" id="UP001180616"/>
    </source>
</evidence>
<dbReference type="InterPro" id="IPR037185">
    <property type="entry name" value="EmrE-like"/>
</dbReference>
<feature type="transmembrane region" description="Helical" evidence="1">
    <location>
        <begin position="127"/>
        <end position="144"/>
    </location>
</feature>
<dbReference type="Pfam" id="PF00892">
    <property type="entry name" value="EamA"/>
    <property type="match status" value="1"/>
</dbReference>
<dbReference type="RefSeq" id="WP_309542701.1">
    <property type="nucleotide sequence ID" value="NZ_CP133659.1"/>
</dbReference>
<gene>
    <name evidence="3" type="ORF">KPS_001467</name>
</gene>
<evidence type="ECO:0000313" key="3">
    <source>
        <dbReference type="EMBL" id="WMW66845.1"/>
    </source>
</evidence>